<organism evidence="6 7">
    <name type="scientific">Roseimicrobium gellanilyticum</name>
    <dbReference type="NCBI Taxonomy" id="748857"/>
    <lineage>
        <taxon>Bacteria</taxon>
        <taxon>Pseudomonadati</taxon>
        <taxon>Verrucomicrobiota</taxon>
        <taxon>Verrucomicrobiia</taxon>
        <taxon>Verrucomicrobiales</taxon>
        <taxon>Verrucomicrobiaceae</taxon>
        <taxon>Roseimicrobium</taxon>
    </lineage>
</organism>
<dbReference type="GO" id="GO:0009253">
    <property type="term" value="P:peptidoglycan catabolic process"/>
    <property type="evidence" value="ECO:0007669"/>
    <property type="project" value="InterPro"/>
</dbReference>
<comment type="catalytic activity">
    <reaction evidence="1">
        <text>Hydrolyzes the link between N-acetylmuramoyl residues and L-amino acid residues in certain cell-wall glycopeptides.</text>
        <dbReference type="EC" id="3.5.1.28"/>
    </reaction>
</comment>
<dbReference type="AlphaFoldDB" id="A0A366H9Y9"/>
<feature type="domain" description="MurNAc-LAA" evidence="5">
    <location>
        <begin position="367"/>
        <end position="498"/>
    </location>
</feature>
<dbReference type="GO" id="GO:0008745">
    <property type="term" value="F:N-acetylmuramoyl-L-alanine amidase activity"/>
    <property type="evidence" value="ECO:0007669"/>
    <property type="project" value="UniProtKB-EC"/>
</dbReference>
<dbReference type="SMART" id="SM00646">
    <property type="entry name" value="Ami_3"/>
    <property type="match status" value="1"/>
</dbReference>
<dbReference type="SUPFAM" id="SSF53187">
    <property type="entry name" value="Zn-dependent exopeptidases"/>
    <property type="match status" value="1"/>
</dbReference>
<dbReference type="EC" id="3.5.1.28" evidence="2"/>
<keyword evidence="7" id="KW-1185">Reference proteome</keyword>
<name>A0A366H9Y9_9BACT</name>
<dbReference type="InterPro" id="IPR050695">
    <property type="entry name" value="N-acetylmuramoyl_amidase_3"/>
</dbReference>
<evidence type="ECO:0000256" key="2">
    <source>
        <dbReference type="ARBA" id="ARBA00011901"/>
    </source>
</evidence>
<feature type="compositionally biased region" description="Basic and acidic residues" evidence="4">
    <location>
        <begin position="87"/>
        <end position="96"/>
    </location>
</feature>
<evidence type="ECO:0000259" key="5">
    <source>
        <dbReference type="SMART" id="SM00646"/>
    </source>
</evidence>
<dbReference type="Pfam" id="PF01520">
    <property type="entry name" value="Amidase_3"/>
    <property type="match status" value="1"/>
</dbReference>
<evidence type="ECO:0000313" key="7">
    <source>
        <dbReference type="Proteomes" id="UP000253426"/>
    </source>
</evidence>
<dbReference type="GO" id="GO:0030288">
    <property type="term" value="C:outer membrane-bounded periplasmic space"/>
    <property type="evidence" value="ECO:0007669"/>
    <property type="project" value="TreeGrafter"/>
</dbReference>
<feature type="region of interest" description="Disordered" evidence="4">
    <location>
        <begin position="1"/>
        <end position="200"/>
    </location>
</feature>
<dbReference type="InterPro" id="IPR002508">
    <property type="entry name" value="MurNAc-LAA_cat"/>
</dbReference>
<evidence type="ECO:0000256" key="4">
    <source>
        <dbReference type="SAM" id="MobiDB-lite"/>
    </source>
</evidence>
<protein>
    <recommendedName>
        <fullName evidence="2">N-acetylmuramoyl-L-alanine amidase</fullName>
        <ecNumber evidence="2">3.5.1.28</ecNumber>
    </recommendedName>
</protein>
<dbReference type="CDD" id="cd02696">
    <property type="entry name" value="MurNAc-LAA"/>
    <property type="match status" value="1"/>
</dbReference>
<evidence type="ECO:0000313" key="6">
    <source>
        <dbReference type="EMBL" id="RBP38496.1"/>
    </source>
</evidence>
<dbReference type="EMBL" id="QNRR01000011">
    <property type="protein sequence ID" value="RBP38496.1"/>
    <property type="molecule type" value="Genomic_DNA"/>
</dbReference>
<dbReference type="PANTHER" id="PTHR30404:SF0">
    <property type="entry name" value="N-ACETYLMURAMOYL-L-ALANINE AMIDASE AMIC"/>
    <property type="match status" value="1"/>
</dbReference>
<reference evidence="6 7" key="1">
    <citation type="submission" date="2018-06" db="EMBL/GenBank/DDBJ databases">
        <title>Genomic Encyclopedia of Type Strains, Phase IV (KMG-IV): sequencing the most valuable type-strain genomes for metagenomic binning, comparative biology and taxonomic classification.</title>
        <authorList>
            <person name="Goeker M."/>
        </authorList>
    </citation>
    <scope>NUCLEOTIDE SEQUENCE [LARGE SCALE GENOMIC DNA]</scope>
    <source>
        <strain evidence="6 7">DSM 25532</strain>
    </source>
</reference>
<dbReference type="Gene3D" id="3.40.630.40">
    <property type="entry name" value="Zn-dependent exopeptidases"/>
    <property type="match status" value="1"/>
</dbReference>
<feature type="compositionally biased region" description="Basic and acidic residues" evidence="4">
    <location>
        <begin position="163"/>
        <end position="193"/>
    </location>
</feature>
<gene>
    <name evidence="6" type="ORF">DES53_11113</name>
</gene>
<keyword evidence="3" id="KW-0378">Hydrolase</keyword>
<feature type="compositionally biased region" description="Low complexity" evidence="4">
    <location>
        <begin position="60"/>
        <end position="86"/>
    </location>
</feature>
<dbReference type="Proteomes" id="UP000253426">
    <property type="component" value="Unassembled WGS sequence"/>
</dbReference>
<sequence length="515" mass="55259">MLLLCSSAGGLAVGAETTTKKKASEEEESGKKSTKGGSKTTTTPSSSGGTKSTPEKTEKTAPATTTKSGSKSSKGSSSSSNTAANTAKKEESKPKTEPAPAPKPKIIAKVDPPKEEPKTKESEKSKDKESTSKTADKTVKPESKTEPAKPAEPRDVTSTSKATSREMDPKEKPDSEFGHETEADKKARSEAAKGSKTAAAVTTSSDISGWEILHYQGADYVTANSIHRFYRFHNLEADGNRVSFTSPVLIMRATIGSQDLLINNIKFVMNDPVLELNGKPCFSRLDLCKLIDPVLRPSYINTSSGFDTVVIDPGHGGHDSGARGIYGYEKDFALKLAFALKSQLEAQGIRVVMTRTTDTFISLGGRVQFANKVPNSIYVSLHFNSGPSTGTGIETFALTPQGASSVYGSRTVDAYSFNGNQRDSENIALATAIHASVVNHFKLVDRGVKRARWYVLKGLERPGVLFEGGFVTSPVDGRLIAADNFRREMAATLCQAIMNYKRALRPSGVRPMGSR</sequence>
<evidence type="ECO:0000256" key="1">
    <source>
        <dbReference type="ARBA" id="ARBA00001561"/>
    </source>
</evidence>
<proteinExistence type="predicted"/>
<feature type="compositionally biased region" description="Low complexity" evidence="4">
    <location>
        <begin position="35"/>
        <end position="52"/>
    </location>
</feature>
<feature type="compositionally biased region" description="Basic and acidic residues" evidence="4">
    <location>
        <begin position="111"/>
        <end position="155"/>
    </location>
</feature>
<accession>A0A366H9Y9</accession>
<comment type="caution">
    <text evidence="6">The sequence shown here is derived from an EMBL/GenBank/DDBJ whole genome shotgun (WGS) entry which is preliminary data.</text>
</comment>
<dbReference type="PANTHER" id="PTHR30404">
    <property type="entry name" value="N-ACETYLMURAMOYL-L-ALANINE AMIDASE"/>
    <property type="match status" value="1"/>
</dbReference>
<evidence type="ECO:0000256" key="3">
    <source>
        <dbReference type="ARBA" id="ARBA00022801"/>
    </source>
</evidence>